<gene>
    <name evidence="2" type="ORF">AVDCRST_MAG90-3216</name>
</gene>
<evidence type="ECO:0000256" key="1">
    <source>
        <dbReference type="SAM" id="MobiDB-lite"/>
    </source>
</evidence>
<sequence>MTEIPDFGNVAFDSPRAGASMDRAG</sequence>
<reference evidence="2" key="1">
    <citation type="submission" date="2020-02" db="EMBL/GenBank/DDBJ databases">
        <authorList>
            <person name="Meier V. D."/>
        </authorList>
    </citation>
    <scope>NUCLEOTIDE SEQUENCE</scope>
    <source>
        <strain evidence="2">AVDCRST_MAG90</strain>
    </source>
</reference>
<dbReference type="AlphaFoldDB" id="A0A6J4MMY8"/>
<feature type="non-terminal residue" evidence="2">
    <location>
        <position position="25"/>
    </location>
</feature>
<protein>
    <submittedName>
        <fullName evidence="2">Uncharacterized protein</fullName>
    </submittedName>
</protein>
<dbReference type="EMBL" id="CADCUC010000683">
    <property type="protein sequence ID" value="CAA9363889.1"/>
    <property type="molecule type" value="Genomic_DNA"/>
</dbReference>
<proteinExistence type="predicted"/>
<evidence type="ECO:0000313" key="2">
    <source>
        <dbReference type="EMBL" id="CAA9363889.1"/>
    </source>
</evidence>
<organism evidence="2">
    <name type="scientific">uncultured Microvirga sp</name>
    <dbReference type="NCBI Taxonomy" id="412392"/>
    <lineage>
        <taxon>Bacteria</taxon>
        <taxon>Pseudomonadati</taxon>
        <taxon>Pseudomonadota</taxon>
        <taxon>Alphaproteobacteria</taxon>
        <taxon>Hyphomicrobiales</taxon>
        <taxon>Methylobacteriaceae</taxon>
        <taxon>Microvirga</taxon>
        <taxon>environmental samples</taxon>
    </lineage>
</organism>
<name>A0A6J4MMY8_9HYPH</name>
<feature type="region of interest" description="Disordered" evidence="1">
    <location>
        <begin position="1"/>
        <end position="25"/>
    </location>
</feature>
<accession>A0A6J4MMY8</accession>